<dbReference type="Proteomes" id="UP000467488">
    <property type="component" value="Chromosome"/>
</dbReference>
<evidence type="ECO:0000313" key="1">
    <source>
        <dbReference type="EMBL" id="BBU82219.1"/>
    </source>
</evidence>
<evidence type="ECO:0000313" key="2">
    <source>
        <dbReference type="Proteomes" id="UP000467488"/>
    </source>
</evidence>
<dbReference type="AlphaFoldDB" id="A0A8S0FRC0"/>
<proteinExistence type="predicted"/>
<gene>
    <name evidence="1" type="ORF">EIMP300_36190</name>
</gene>
<reference evidence="1 2" key="1">
    <citation type="submission" date="2020-01" db="EMBL/GenBank/DDBJ databases">
        <title>Dynamics of blaIMP-6 dissemination in carbapenem resistant Enterobacteriacea isolated from regional surveillance in Osaka, Japan.</title>
        <authorList>
            <person name="Abe R."/>
            <person name="Akeda Y."/>
            <person name="Sugawara Y."/>
            <person name="Yamamoto N."/>
            <person name="Tomono K."/>
            <person name="Takeuchi D."/>
            <person name="Kawahara R."/>
            <person name="Hamada S."/>
        </authorList>
    </citation>
    <scope>NUCLEOTIDE SEQUENCE [LARGE SCALE GENOMIC DNA]</scope>
    <source>
        <strain evidence="1 2">E300</strain>
    </source>
</reference>
<accession>A0A8S0FRC0</accession>
<dbReference type="EMBL" id="AP022360">
    <property type="protein sequence ID" value="BBU82219.1"/>
    <property type="molecule type" value="Genomic_DNA"/>
</dbReference>
<sequence length="54" mass="6099">MSEFQTFKHVNKFLVLTLIGSKIGSRPFRLTPFATRSLRHNNSVLLAGTNMGYT</sequence>
<protein>
    <submittedName>
        <fullName evidence="1">Uncharacterized protein</fullName>
    </submittedName>
</protein>
<name>A0A8S0FRC0_ECOLX</name>
<organism evidence="1 2">
    <name type="scientific">Escherichia coli</name>
    <dbReference type="NCBI Taxonomy" id="562"/>
    <lineage>
        <taxon>Bacteria</taxon>
        <taxon>Pseudomonadati</taxon>
        <taxon>Pseudomonadota</taxon>
        <taxon>Gammaproteobacteria</taxon>
        <taxon>Enterobacterales</taxon>
        <taxon>Enterobacteriaceae</taxon>
        <taxon>Escherichia</taxon>
    </lineage>
</organism>